<dbReference type="Proteomes" id="UP000321899">
    <property type="component" value="Unassembled WGS sequence"/>
</dbReference>
<dbReference type="Pfam" id="PF13391">
    <property type="entry name" value="HNH_2"/>
    <property type="match status" value="1"/>
</dbReference>
<name>A0A5S5MFI2_9BACT</name>
<proteinExistence type="predicted"/>
<evidence type="ECO:0000313" key="2">
    <source>
        <dbReference type="EMBL" id="TYT74491.1"/>
    </source>
</evidence>
<dbReference type="InterPro" id="IPR003615">
    <property type="entry name" value="HNH_nuc"/>
</dbReference>
<gene>
    <name evidence="2" type="ORF">FIM25_10080</name>
</gene>
<accession>A0A5S5MFI2</accession>
<comment type="caution">
    <text evidence="2">The sequence shown here is derived from an EMBL/GenBank/DDBJ whole genome shotgun (WGS) entry which is preliminary data.</text>
</comment>
<evidence type="ECO:0000259" key="1">
    <source>
        <dbReference type="Pfam" id="PF13391"/>
    </source>
</evidence>
<organism evidence="2 3">
    <name type="scientific">Desulfobotulus mexicanus</name>
    <dbReference type="NCBI Taxonomy" id="2586642"/>
    <lineage>
        <taxon>Bacteria</taxon>
        <taxon>Pseudomonadati</taxon>
        <taxon>Thermodesulfobacteriota</taxon>
        <taxon>Desulfobacteria</taxon>
        <taxon>Desulfobacterales</taxon>
        <taxon>Desulfobacteraceae</taxon>
        <taxon>Desulfobotulus</taxon>
    </lineage>
</organism>
<sequence length="256" mass="29514">MELIKYEIMERLLNEFVGMQFTTQDFVHVFKKQLPDIYNTIVIEFGSGGKGSGRNYSSNVHIGKSISKHRESTLALTFITDIKAPKAWGNPVIPLWDYNPNNIETVRFGTSIENDISDLLDNDKISGTDREALVLSRIGQGEFRKKLIKYWKHCAVTHCKDTDLLIASHIKPWSKSSNIERLDVYNGLLLTPNIDRLFDRGYVSFSDKGKILISNLLPNNTKKQFGIDKGLCIKMEENHIKYMEHHREYVFRTTTR</sequence>
<dbReference type="EMBL" id="VDMB01000011">
    <property type="protein sequence ID" value="TYT74491.1"/>
    <property type="molecule type" value="Genomic_DNA"/>
</dbReference>
<feature type="domain" description="HNH nuclease" evidence="1">
    <location>
        <begin position="154"/>
        <end position="205"/>
    </location>
</feature>
<dbReference type="AlphaFoldDB" id="A0A5S5MFI2"/>
<evidence type="ECO:0000313" key="3">
    <source>
        <dbReference type="Proteomes" id="UP000321899"/>
    </source>
</evidence>
<protein>
    <recommendedName>
        <fullName evidence="1">HNH nuclease domain-containing protein</fullName>
    </recommendedName>
</protein>
<keyword evidence="3" id="KW-1185">Reference proteome</keyword>
<dbReference type="OrthoDB" id="9790459at2"/>
<dbReference type="RefSeq" id="WP_139448837.1">
    <property type="nucleotide sequence ID" value="NZ_VDMB01000011.1"/>
</dbReference>
<reference evidence="2 3" key="1">
    <citation type="submission" date="2019-06" db="EMBL/GenBank/DDBJ databases">
        <title>Desulfobotulus mexicanus sp. nov., a novel sulfate-reducing bacterium isolated from the sediment of an alkaline crater lake in Mexico.</title>
        <authorList>
            <person name="Hirschler-Rea A."/>
        </authorList>
    </citation>
    <scope>NUCLEOTIDE SEQUENCE [LARGE SCALE GENOMIC DNA]</scope>
    <source>
        <strain evidence="2 3">PAR22N</strain>
    </source>
</reference>